<dbReference type="GO" id="GO:0004519">
    <property type="term" value="F:endonuclease activity"/>
    <property type="evidence" value="ECO:0007669"/>
    <property type="project" value="UniProtKB-KW"/>
</dbReference>
<gene>
    <name evidence="2" type="ORF">M8542_07190</name>
</gene>
<accession>A0A9X2N861</accession>
<keyword evidence="2" id="KW-0378">Hydrolase</keyword>
<evidence type="ECO:0000313" key="3">
    <source>
        <dbReference type="Proteomes" id="UP001144096"/>
    </source>
</evidence>
<organism evidence="2 3">
    <name type="scientific">Amycolatopsis iheyensis</name>
    <dbReference type="NCBI Taxonomy" id="2945988"/>
    <lineage>
        <taxon>Bacteria</taxon>
        <taxon>Bacillati</taxon>
        <taxon>Actinomycetota</taxon>
        <taxon>Actinomycetes</taxon>
        <taxon>Pseudonocardiales</taxon>
        <taxon>Pseudonocardiaceae</taxon>
        <taxon>Amycolatopsis</taxon>
    </lineage>
</organism>
<dbReference type="GO" id="GO:0003676">
    <property type="term" value="F:nucleic acid binding"/>
    <property type="evidence" value="ECO:0007669"/>
    <property type="project" value="InterPro"/>
</dbReference>
<dbReference type="Gene3D" id="1.10.30.50">
    <property type="match status" value="1"/>
</dbReference>
<dbReference type="Proteomes" id="UP001144096">
    <property type="component" value="Unassembled WGS sequence"/>
</dbReference>
<proteinExistence type="predicted"/>
<dbReference type="InterPro" id="IPR002711">
    <property type="entry name" value="HNH"/>
</dbReference>
<name>A0A9X2N861_9PSEU</name>
<protein>
    <submittedName>
        <fullName evidence="2">HNH endonuclease</fullName>
    </submittedName>
</protein>
<feature type="domain" description="HNH" evidence="1">
    <location>
        <begin position="178"/>
        <end position="231"/>
    </location>
</feature>
<comment type="caution">
    <text evidence="2">The sequence shown here is derived from an EMBL/GenBank/DDBJ whole genome shotgun (WGS) entry which is preliminary data.</text>
</comment>
<keyword evidence="3" id="KW-1185">Reference proteome</keyword>
<dbReference type="RefSeq" id="WP_257919218.1">
    <property type="nucleotide sequence ID" value="NZ_JAMXQV010000002.1"/>
</dbReference>
<evidence type="ECO:0000313" key="2">
    <source>
        <dbReference type="EMBL" id="MCR6482597.1"/>
    </source>
</evidence>
<dbReference type="EMBL" id="JAMXQV010000002">
    <property type="protein sequence ID" value="MCR6482597.1"/>
    <property type="molecule type" value="Genomic_DNA"/>
</dbReference>
<sequence length="239" mass="27427">MRKPHEIRVDAERKAVRAAAKSAHRCAGCETDISHLRVDAVRCPECQRKRRNEQAVALDRAKNLRLCRDCDEPFTPKQGRRTCDGCAHTRQLLQSRRRSDALNEAKSGPLAGFPCHGCGEPFDRPSRRIRHCAACALRRRQIHATLRYSRRRAREPDTRTVEHRIFRRDVFERDAYTCHICHRPTTKRWRRGEPLSPVLDHVIPLSSPLSPGHVVENVATAHATCNARKHNVVRLGRVL</sequence>
<dbReference type="AlphaFoldDB" id="A0A9X2N861"/>
<reference evidence="2" key="1">
    <citation type="submission" date="2022-06" db="EMBL/GenBank/DDBJ databases">
        <title>Amycolatopsis iheyaensis sp. nov., a new species of the genus Amycolatopsis isolated from soil in Iheya island, Japan.</title>
        <authorList>
            <person name="Ngamcharungchit C."/>
            <person name="Kanto H."/>
            <person name="Take A."/>
            <person name="Intra B."/>
            <person name="Matsumoto A."/>
            <person name="Panbangred W."/>
            <person name="Inahashi Y."/>
        </authorList>
    </citation>
    <scope>NUCLEOTIDE SEQUENCE</scope>
    <source>
        <strain evidence="2">OK19-0408</strain>
    </source>
</reference>
<evidence type="ECO:0000259" key="1">
    <source>
        <dbReference type="Pfam" id="PF01844"/>
    </source>
</evidence>
<keyword evidence="2" id="KW-0540">Nuclease</keyword>
<dbReference type="Pfam" id="PF01844">
    <property type="entry name" value="HNH"/>
    <property type="match status" value="1"/>
</dbReference>
<dbReference type="GO" id="GO:0008270">
    <property type="term" value="F:zinc ion binding"/>
    <property type="evidence" value="ECO:0007669"/>
    <property type="project" value="InterPro"/>
</dbReference>
<keyword evidence="2" id="KW-0255">Endonuclease</keyword>